<feature type="domain" description="HMA" evidence="7">
    <location>
        <begin position="1"/>
        <end position="67"/>
    </location>
</feature>
<comment type="subcellular location">
    <subcellularLocation>
        <location evidence="1">Cytoplasm</location>
    </subcellularLocation>
</comment>
<evidence type="ECO:0000313" key="9">
    <source>
        <dbReference type="Proteomes" id="UP000256520"/>
    </source>
</evidence>
<dbReference type="OrthoDB" id="9813965at2"/>
<dbReference type="InterPro" id="IPR036163">
    <property type="entry name" value="HMA_dom_sf"/>
</dbReference>
<dbReference type="FunFam" id="3.30.70.100:FF:000005">
    <property type="entry name" value="Copper-exporting P-type ATPase A"/>
    <property type="match status" value="1"/>
</dbReference>
<dbReference type="Pfam" id="PF00403">
    <property type="entry name" value="HMA"/>
    <property type="match status" value="1"/>
</dbReference>
<dbReference type="GO" id="GO:0005737">
    <property type="term" value="C:cytoplasm"/>
    <property type="evidence" value="ECO:0007669"/>
    <property type="project" value="UniProtKB-SubCell"/>
</dbReference>
<dbReference type="Proteomes" id="UP000256520">
    <property type="component" value="Unassembled WGS sequence"/>
</dbReference>
<evidence type="ECO:0000313" key="8">
    <source>
        <dbReference type="EMBL" id="RDW19417.1"/>
    </source>
</evidence>
<protein>
    <recommendedName>
        <fullName evidence="2">Copper chaperone CopZ</fullName>
    </recommendedName>
</protein>
<gene>
    <name evidence="8" type="ORF">CWR45_08275</name>
</gene>
<sequence length="69" mass="7466">MKTRLAVKGMTCGHCKMSVEGVLNELTGVKSAEVDLTTGNVEVTYDQAEVTLDKMREAVEEQGYDVVAS</sequence>
<evidence type="ECO:0000259" key="7">
    <source>
        <dbReference type="PROSITE" id="PS50846"/>
    </source>
</evidence>
<evidence type="ECO:0000256" key="4">
    <source>
        <dbReference type="ARBA" id="ARBA00022723"/>
    </source>
</evidence>
<dbReference type="NCBIfam" id="NF033795">
    <property type="entry name" value="chaper_CopZ_Bs"/>
    <property type="match status" value="1"/>
</dbReference>
<dbReference type="InterPro" id="IPR006122">
    <property type="entry name" value="HMA_Cu_ion-bd"/>
</dbReference>
<dbReference type="Gene3D" id="3.30.70.100">
    <property type="match status" value="1"/>
</dbReference>
<keyword evidence="4" id="KW-0479">Metal-binding</keyword>
<evidence type="ECO:0000256" key="1">
    <source>
        <dbReference type="ARBA" id="ARBA00004496"/>
    </source>
</evidence>
<dbReference type="RefSeq" id="WP_115749407.1">
    <property type="nucleotide sequence ID" value="NZ_PIOD01000007.1"/>
</dbReference>
<name>A0A3D8PV30_9BACI</name>
<dbReference type="GO" id="GO:0005507">
    <property type="term" value="F:copper ion binding"/>
    <property type="evidence" value="ECO:0007669"/>
    <property type="project" value="InterPro"/>
</dbReference>
<dbReference type="AlphaFoldDB" id="A0A3D8PV30"/>
<reference evidence="9" key="1">
    <citation type="submission" date="2017-11" db="EMBL/GenBank/DDBJ databases">
        <authorList>
            <person name="Zhu W."/>
        </authorList>
    </citation>
    <scope>NUCLEOTIDE SEQUENCE [LARGE SCALE GENOMIC DNA]</scope>
    <source>
        <strain evidence="9">CAU 1051</strain>
    </source>
</reference>
<dbReference type="NCBIfam" id="TIGR00003">
    <property type="entry name" value="copper ion binding protein"/>
    <property type="match status" value="1"/>
</dbReference>
<evidence type="ECO:0000256" key="6">
    <source>
        <dbReference type="ARBA" id="ARBA00023186"/>
    </source>
</evidence>
<keyword evidence="9" id="KW-1185">Reference proteome</keyword>
<organism evidence="8 9">
    <name type="scientific">Oceanobacillus chungangensis</name>
    <dbReference type="NCBI Taxonomy" id="1229152"/>
    <lineage>
        <taxon>Bacteria</taxon>
        <taxon>Bacillati</taxon>
        <taxon>Bacillota</taxon>
        <taxon>Bacilli</taxon>
        <taxon>Bacillales</taxon>
        <taxon>Bacillaceae</taxon>
        <taxon>Oceanobacillus</taxon>
    </lineage>
</organism>
<evidence type="ECO:0000256" key="2">
    <source>
        <dbReference type="ARBA" id="ARBA00015313"/>
    </source>
</evidence>
<dbReference type="PANTHER" id="PTHR46594">
    <property type="entry name" value="P-TYPE CATION-TRANSPORTING ATPASE"/>
    <property type="match status" value="1"/>
</dbReference>
<dbReference type="InterPro" id="IPR017969">
    <property type="entry name" value="Heavy-metal-associated_CS"/>
</dbReference>
<accession>A0A3D8PV30</accession>
<proteinExistence type="predicted"/>
<dbReference type="EMBL" id="PIOD01000007">
    <property type="protein sequence ID" value="RDW19417.1"/>
    <property type="molecule type" value="Genomic_DNA"/>
</dbReference>
<keyword evidence="6" id="KW-0143">Chaperone</keyword>
<keyword evidence="3" id="KW-0963">Cytoplasm</keyword>
<dbReference type="SUPFAM" id="SSF55008">
    <property type="entry name" value="HMA, heavy metal-associated domain"/>
    <property type="match status" value="1"/>
</dbReference>
<keyword evidence="5" id="KW-0186">Copper</keyword>
<dbReference type="CDD" id="cd00371">
    <property type="entry name" value="HMA"/>
    <property type="match status" value="1"/>
</dbReference>
<evidence type="ECO:0000256" key="3">
    <source>
        <dbReference type="ARBA" id="ARBA00022490"/>
    </source>
</evidence>
<dbReference type="PROSITE" id="PS01047">
    <property type="entry name" value="HMA_1"/>
    <property type="match status" value="1"/>
</dbReference>
<evidence type="ECO:0000256" key="5">
    <source>
        <dbReference type="ARBA" id="ARBA00023008"/>
    </source>
</evidence>
<dbReference type="PANTHER" id="PTHR46594:SF4">
    <property type="entry name" value="P-TYPE CATION-TRANSPORTING ATPASE"/>
    <property type="match status" value="1"/>
</dbReference>
<dbReference type="PROSITE" id="PS50846">
    <property type="entry name" value="HMA_2"/>
    <property type="match status" value="1"/>
</dbReference>
<dbReference type="InterPro" id="IPR049740">
    <property type="entry name" value="CopZ"/>
</dbReference>
<comment type="caution">
    <text evidence="8">The sequence shown here is derived from an EMBL/GenBank/DDBJ whole genome shotgun (WGS) entry which is preliminary data.</text>
</comment>
<dbReference type="PRINTS" id="PR00942">
    <property type="entry name" value="CUATPASEI"/>
</dbReference>
<dbReference type="InterPro" id="IPR006121">
    <property type="entry name" value="HMA_dom"/>
</dbReference>